<protein>
    <submittedName>
        <fullName evidence="2">Bacteriocin immunity protein</fullName>
    </submittedName>
</protein>
<organism evidence="2 3">
    <name type="scientific">Lactobacillus nasalidis</name>
    <dbReference type="NCBI Taxonomy" id="2797258"/>
    <lineage>
        <taxon>Bacteria</taxon>
        <taxon>Bacillati</taxon>
        <taxon>Bacillota</taxon>
        <taxon>Bacilli</taxon>
        <taxon>Lactobacillales</taxon>
        <taxon>Lactobacillaceae</taxon>
        <taxon>Lactobacillus</taxon>
    </lineage>
</organism>
<evidence type="ECO:0000256" key="1">
    <source>
        <dbReference type="ARBA" id="ARBA00023025"/>
    </source>
</evidence>
<gene>
    <name evidence="2" type="ORF">lacNasYZ03_14220</name>
</gene>
<keyword evidence="1" id="KW-0079">Bacteriocin immunity</keyword>
<dbReference type="EMBL" id="BOCI01000419">
    <property type="protein sequence ID" value="GHW01735.1"/>
    <property type="molecule type" value="Genomic_DNA"/>
</dbReference>
<evidence type="ECO:0000313" key="2">
    <source>
        <dbReference type="EMBL" id="GHW01735.1"/>
    </source>
</evidence>
<proteinExistence type="predicted"/>
<keyword evidence="3" id="KW-1185">Reference proteome</keyword>
<sequence>MQWAIFSNFLQKNRQESDRARTQQILKNFYASFFSDIYNERNISRYKPLRDAIALVLGRFDSGDHPMEYAAKLALYLPAKASLNRLRFTKEQQGWLKELSRLTRQVSLNFVYLSPLDSISQFSL</sequence>
<name>A0ABQ3W8I1_9LACO</name>
<dbReference type="RefSeq" id="WP_244660763.1">
    <property type="nucleotide sequence ID" value="NZ_BOCG01000122.1"/>
</dbReference>
<reference evidence="3" key="1">
    <citation type="submission" date="2021-01" db="EMBL/GenBank/DDBJ databases">
        <title>Draft genome sequence of Nasalis larvatus strain YZ03.</title>
        <authorList>
            <person name="Suzuki-Hashido N."/>
            <person name="Tsuchida S."/>
            <person name="Hayakawa T."/>
        </authorList>
    </citation>
    <scope>NUCLEOTIDE SEQUENCE [LARGE SCALE GENOMIC DNA]</scope>
    <source>
        <strain evidence="3">YZ03</strain>
    </source>
</reference>
<evidence type="ECO:0000313" key="3">
    <source>
        <dbReference type="Proteomes" id="UP000616547"/>
    </source>
</evidence>
<accession>A0ABQ3W8I1</accession>
<comment type="caution">
    <text evidence="2">The sequence shown here is derived from an EMBL/GenBank/DDBJ whole genome shotgun (WGS) entry which is preliminary data.</text>
</comment>
<dbReference type="Proteomes" id="UP000616547">
    <property type="component" value="Unassembled WGS sequence"/>
</dbReference>
<dbReference type="Gene3D" id="1.20.1440.50">
    <property type="entry name" value="Ta0600-like"/>
    <property type="match status" value="1"/>
</dbReference>
<dbReference type="InterPro" id="IPR023130">
    <property type="entry name" value="Ta0600-like_sf"/>
</dbReference>
<dbReference type="SUPFAM" id="SSF109797">
    <property type="entry name" value="Bacteriocin immunity protein-like"/>
    <property type="match status" value="1"/>
</dbReference>